<evidence type="ECO:0008006" key="4">
    <source>
        <dbReference type="Google" id="ProtNLM"/>
    </source>
</evidence>
<keyword evidence="1" id="KW-0732">Signal</keyword>
<name>A0AB34IHS0_PRYPA</name>
<gene>
    <name evidence="2" type="ORF">AB1Y20_013450</name>
</gene>
<comment type="caution">
    <text evidence="2">The sequence shown here is derived from an EMBL/GenBank/DDBJ whole genome shotgun (WGS) entry which is preliminary data.</text>
</comment>
<sequence length="189" mass="20680">MALSLLSSLLAFSVGFLHSPMPAAPVASACIPPTSTRAVLSMGRKKPQSRVIYIDGNNLMMQRKVSKGREVLAEKLSGVKASEVVLVFDGKRGEPDSTTGSNPQVVITSGGDEHGEHRVSADEWIIARLNDVAEDCDVQVVTADRELRRACQQASATTINPVKFWRRYLPRLKGLKNDYANRPKADDYV</sequence>
<evidence type="ECO:0000313" key="2">
    <source>
        <dbReference type="EMBL" id="KAL1498929.1"/>
    </source>
</evidence>
<accession>A0AB34IHS0</accession>
<dbReference type="InterPro" id="IPR010298">
    <property type="entry name" value="YacP-like"/>
</dbReference>
<proteinExistence type="predicted"/>
<dbReference type="Pfam" id="PF05991">
    <property type="entry name" value="NYN_YacP"/>
    <property type="match status" value="1"/>
</dbReference>
<reference evidence="2 3" key="1">
    <citation type="journal article" date="2024" name="Science">
        <title>Giant polyketide synthase enzymes in the biosynthesis of giant marine polyether toxins.</title>
        <authorList>
            <person name="Fallon T.R."/>
            <person name="Shende V.V."/>
            <person name="Wierzbicki I.H."/>
            <person name="Pendleton A.L."/>
            <person name="Watervoot N.F."/>
            <person name="Auber R.P."/>
            <person name="Gonzalez D.J."/>
            <person name="Wisecaver J.H."/>
            <person name="Moore B.S."/>
        </authorList>
    </citation>
    <scope>NUCLEOTIDE SEQUENCE [LARGE SCALE GENOMIC DNA]</scope>
    <source>
        <strain evidence="2 3">12B1</strain>
    </source>
</reference>
<protein>
    <recommendedName>
        <fullName evidence="4">NYN domain-containing protein</fullName>
    </recommendedName>
</protein>
<dbReference type="AlphaFoldDB" id="A0AB34IHS0"/>
<organism evidence="2 3">
    <name type="scientific">Prymnesium parvum</name>
    <name type="common">Toxic golden alga</name>
    <dbReference type="NCBI Taxonomy" id="97485"/>
    <lineage>
        <taxon>Eukaryota</taxon>
        <taxon>Haptista</taxon>
        <taxon>Haptophyta</taxon>
        <taxon>Prymnesiophyceae</taxon>
        <taxon>Prymnesiales</taxon>
        <taxon>Prymnesiaceae</taxon>
        <taxon>Prymnesium</taxon>
    </lineage>
</organism>
<dbReference type="Proteomes" id="UP001515480">
    <property type="component" value="Unassembled WGS sequence"/>
</dbReference>
<evidence type="ECO:0000256" key="1">
    <source>
        <dbReference type="SAM" id="SignalP"/>
    </source>
</evidence>
<feature type="signal peptide" evidence="1">
    <location>
        <begin position="1"/>
        <end position="15"/>
    </location>
</feature>
<feature type="chain" id="PRO_5044313810" description="NYN domain-containing protein" evidence="1">
    <location>
        <begin position="16"/>
        <end position="189"/>
    </location>
</feature>
<keyword evidence="3" id="KW-1185">Reference proteome</keyword>
<evidence type="ECO:0000313" key="3">
    <source>
        <dbReference type="Proteomes" id="UP001515480"/>
    </source>
</evidence>
<dbReference type="EMBL" id="JBGBPQ010000026">
    <property type="protein sequence ID" value="KAL1498929.1"/>
    <property type="molecule type" value="Genomic_DNA"/>
</dbReference>